<dbReference type="Proteomes" id="UP001647509">
    <property type="component" value="Unassembled WGS sequence"/>
</dbReference>
<keyword evidence="1" id="KW-0808">Transferase</keyword>
<sequence length="335" mass="38577">MQDNSNTNISIIIPMYNVEKYLNKCVASVYEQNFKPGTFEIIMVNDESPDNSLEVANKLALKHDAIKIISQKNKGLGGARNTGIENAIGRFLVFLDADDWLIPNTVNDIIEIATKNNLDVLEFGAHRVSEDHAIISSSSKSSHGKIYNGVDYYNKIKYAGSACNKLYSNQFLKVNNLRFLEKIYGEDFEFNTRIFYCAKKVMAVKNICAAFLNSSNSITRNKDRSMKDKYLNDFITILSSIKSFQTKNQQLPPIKSSDLFFKERFAMVNINAFYLMFKNNYSYRDMRKYRTKLIDKGLFQVSYSVSNKKKDLFRKVLLKNFYLLKVVLPIKNITK</sequence>
<comment type="caution">
    <text evidence="1">The sequence shown here is derived from an EMBL/GenBank/DDBJ whole genome shotgun (WGS) entry which is preliminary data.</text>
</comment>
<reference evidence="1" key="1">
    <citation type="submission" date="2021-05" db="EMBL/GenBank/DDBJ databases">
        <title>Draft genomes of bacteria isolated from model marine particles.</title>
        <authorList>
            <person name="Datta M.S."/>
            <person name="Schwartzman J.A."/>
            <person name="Enke T.N."/>
            <person name="Saavedra J."/>
            <person name="Cermak N."/>
            <person name="Cordero O.X."/>
        </authorList>
    </citation>
    <scope>NUCLEOTIDE SEQUENCE</scope>
    <source>
        <strain evidence="1">I2M19</strain>
    </source>
</reference>
<keyword evidence="2" id="KW-1185">Reference proteome</keyword>
<gene>
    <name evidence="1" type="ORF">KO493_10680</name>
</gene>
<accession>A0ACC5UA30</accession>
<evidence type="ECO:0000313" key="2">
    <source>
        <dbReference type="Proteomes" id="UP001647509"/>
    </source>
</evidence>
<evidence type="ECO:0000313" key="1">
    <source>
        <dbReference type="EMBL" id="MBU2951161.1"/>
    </source>
</evidence>
<protein>
    <submittedName>
        <fullName evidence="1">Glycosyltransferase</fullName>
        <ecNumber evidence="1">2.4.-.-</ecNumber>
    </submittedName>
</protein>
<dbReference type="EMBL" id="JAHKPD010000014">
    <property type="protein sequence ID" value="MBU2951161.1"/>
    <property type="molecule type" value="Genomic_DNA"/>
</dbReference>
<name>A0ACC5UA30_9FLAO</name>
<proteinExistence type="predicted"/>
<keyword evidence="1" id="KW-0328">Glycosyltransferase</keyword>
<organism evidence="1 2">
    <name type="scientific">Pseudotamlana agarivorans</name>
    <dbReference type="NCBI Taxonomy" id="481183"/>
    <lineage>
        <taxon>Bacteria</taxon>
        <taxon>Pseudomonadati</taxon>
        <taxon>Bacteroidota</taxon>
        <taxon>Flavobacteriia</taxon>
        <taxon>Flavobacteriales</taxon>
        <taxon>Flavobacteriaceae</taxon>
        <taxon>Pseudotamlana</taxon>
    </lineage>
</organism>
<dbReference type="EC" id="2.4.-.-" evidence="1"/>